<dbReference type="InterPro" id="IPR039426">
    <property type="entry name" value="TonB-dep_rcpt-like"/>
</dbReference>
<feature type="domain" description="TonB-dependent receptor plug" evidence="10">
    <location>
        <begin position="53"/>
        <end position="171"/>
    </location>
</feature>
<evidence type="ECO:0000256" key="2">
    <source>
        <dbReference type="ARBA" id="ARBA00022448"/>
    </source>
</evidence>
<evidence type="ECO:0000256" key="9">
    <source>
        <dbReference type="SAM" id="SignalP"/>
    </source>
</evidence>
<keyword evidence="12" id="KW-1185">Reference proteome</keyword>
<dbReference type="InterPro" id="IPR036942">
    <property type="entry name" value="Beta-barrel_TonB_sf"/>
</dbReference>
<dbReference type="OrthoDB" id="9795928at2"/>
<gene>
    <name evidence="11" type="ORF">EV196_11139</name>
</gene>
<keyword evidence="11" id="KW-0675">Receptor</keyword>
<dbReference type="InterPro" id="IPR037066">
    <property type="entry name" value="Plug_dom_sf"/>
</dbReference>
<keyword evidence="4 8" id="KW-0812">Transmembrane</keyword>
<dbReference type="GO" id="GO:0044718">
    <property type="term" value="P:siderophore transmembrane transport"/>
    <property type="evidence" value="ECO:0007669"/>
    <property type="project" value="TreeGrafter"/>
</dbReference>
<keyword evidence="6 8" id="KW-0472">Membrane</keyword>
<evidence type="ECO:0000259" key="10">
    <source>
        <dbReference type="Pfam" id="PF07715"/>
    </source>
</evidence>
<dbReference type="PANTHER" id="PTHR30069:SF29">
    <property type="entry name" value="HEMOGLOBIN AND HEMOGLOBIN-HAPTOGLOBIN-BINDING PROTEIN 1-RELATED"/>
    <property type="match status" value="1"/>
</dbReference>
<evidence type="ECO:0000256" key="1">
    <source>
        <dbReference type="ARBA" id="ARBA00004571"/>
    </source>
</evidence>
<comment type="similarity">
    <text evidence="8">Belongs to the TonB-dependent receptor family.</text>
</comment>
<protein>
    <submittedName>
        <fullName evidence="11">Iron complex outermembrane receptor protein</fullName>
    </submittedName>
</protein>
<evidence type="ECO:0000256" key="3">
    <source>
        <dbReference type="ARBA" id="ARBA00022452"/>
    </source>
</evidence>
<comment type="caution">
    <text evidence="11">The sequence shown here is derived from an EMBL/GenBank/DDBJ whole genome shotgun (WGS) entry which is preliminary data.</text>
</comment>
<dbReference type="Gene3D" id="2.40.170.20">
    <property type="entry name" value="TonB-dependent receptor, beta-barrel domain"/>
    <property type="match status" value="1"/>
</dbReference>
<evidence type="ECO:0000256" key="6">
    <source>
        <dbReference type="ARBA" id="ARBA00023136"/>
    </source>
</evidence>
<keyword evidence="2 8" id="KW-0813">Transport</keyword>
<accession>A0A4R1RAQ0</accession>
<dbReference type="Gene3D" id="2.170.130.10">
    <property type="entry name" value="TonB-dependent receptor, plug domain"/>
    <property type="match status" value="1"/>
</dbReference>
<dbReference type="RefSeq" id="WP_132219276.1">
    <property type="nucleotide sequence ID" value="NZ_OX156936.1"/>
</dbReference>
<evidence type="ECO:0000256" key="8">
    <source>
        <dbReference type="PROSITE-ProRule" id="PRU01360"/>
    </source>
</evidence>
<feature type="chain" id="PRO_5020631789" evidence="9">
    <location>
        <begin position="24"/>
        <end position="775"/>
    </location>
</feature>
<dbReference type="Proteomes" id="UP000295455">
    <property type="component" value="Unassembled WGS sequence"/>
</dbReference>
<feature type="signal peptide" evidence="9">
    <location>
        <begin position="1"/>
        <end position="23"/>
    </location>
</feature>
<organism evidence="11 12">
    <name type="scientific">Mariniflexile fucanivorans</name>
    <dbReference type="NCBI Taxonomy" id="264023"/>
    <lineage>
        <taxon>Bacteria</taxon>
        <taxon>Pseudomonadati</taxon>
        <taxon>Bacteroidota</taxon>
        <taxon>Flavobacteriia</taxon>
        <taxon>Flavobacteriales</taxon>
        <taxon>Flavobacteriaceae</taxon>
        <taxon>Mariniflexile</taxon>
    </lineage>
</organism>
<dbReference type="SUPFAM" id="SSF56935">
    <property type="entry name" value="Porins"/>
    <property type="match status" value="1"/>
</dbReference>
<dbReference type="InterPro" id="IPR012910">
    <property type="entry name" value="Plug_dom"/>
</dbReference>
<sequence>MKKTLKIIIFSCLLLLQSGYLLAQDTSVYENMSLNEILNIDVVVTASKQPEDLFETPLSTTIISKEEIAKSSVTSIPEALRLSQGVIVREITPGNYDIHIRGYDDITKNVYVSLPMNTTTLVMIDNRIVYSYFSGGTFWETLPIDINDVERIEVVRGPASALYGPNAVTGVINIITSHAHKQGENIVVNSKFGTNNAINASVNIGYNWNDKTKLSFSSNFTERNRFNKDYFDFNQNSYTSLDDNTMFVVPIKNSTNYDVWTSSEFREALGTTYDVDLSLRKAGGNIFFTHNFSEQSNIDIAMGAQSSQSQKTGFLNLITPLSQIESESYYFNSRVNHKNLSGQLTVNTGKDFSNYKFNSYKFTNMEVNLEYFKQFKNLSIRPGINYKYLSYNSPLIYEDGLNFNELDIQFKDEPRIASSYSAFMLTEWKPTSNLRMIGAVRIDKFDINKNYFKNYELASTYRVDKNNLIRAVFSKANKSPFFLDSYLNANLMVKFDYTNNQTQPTITVPVSLNVNGQEDLKYPTITNYEIGWRTKKNSNIRLDLEMFYSEVDNFVNPNVYRNYEVVQQLTDEGQPGDIISLSASGDVVFENYNLRANQYGAGFTLNYDVSDSFKTKFFGTYQKTAISGRKSIDIETKKVTVDINTDSNTFESVTNTIMNPTQWSDAVTPSFFGGFSLNYMLNSKWNFASDAYIYSNQKFEYYNYYTIYDTSYLDQSKVEMPIKTNLDLNAKVTYQLNKNTSLDVTGRNLLGEHREFGFADNIGTTFLIGLQWNFK</sequence>
<dbReference type="AlphaFoldDB" id="A0A4R1RAQ0"/>
<name>A0A4R1RAQ0_9FLAO</name>
<dbReference type="EMBL" id="SLUP01000011">
    <property type="protein sequence ID" value="TCL62843.1"/>
    <property type="molecule type" value="Genomic_DNA"/>
</dbReference>
<evidence type="ECO:0000256" key="7">
    <source>
        <dbReference type="ARBA" id="ARBA00023237"/>
    </source>
</evidence>
<comment type="subcellular location">
    <subcellularLocation>
        <location evidence="1 8">Cell outer membrane</location>
        <topology evidence="1 8">Multi-pass membrane protein</topology>
    </subcellularLocation>
</comment>
<dbReference type="GO" id="GO:0015344">
    <property type="term" value="F:siderophore uptake transmembrane transporter activity"/>
    <property type="evidence" value="ECO:0007669"/>
    <property type="project" value="TreeGrafter"/>
</dbReference>
<keyword evidence="7 8" id="KW-0998">Cell outer membrane</keyword>
<reference evidence="11 12" key="1">
    <citation type="submission" date="2019-03" db="EMBL/GenBank/DDBJ databases">
        <title>Genomic Encyclopedia of Type Strains, Phase IV (KMG-IV): sequencing the most valuable type-strain genomes for metagenomic binning, comparative biology and taxonomic classification.</title>
        <authorList>
            <person name="Goeker M."/>
        </authorList>
    </citation>
    <scope>NUCLEOTIDE SEQUENCE [LARGE SCALE GENOMIC DNA]</scope>
    <source>
        <strain evidence="11 12">DSM 18792</strain>
    </source>
</reference>
<evidence type="ECO:0000256" key="5">
    <source>
        <dbReference type="ARBA" id="ARBA00022729"/>
    </source>
</evidence>
<keyword evidence="5 9" id="KW-0732">Signal</keyword>
<dbReference type="PANTHER" id="PTHR30069">
    <property type="entry name" value="TONB-DEPENDENT OUTER MEMBRANE RECEPTOR"/>
    <property type="match status" value="1"/>
</dbReference>
<dbReference type="Pfam" id="PF07715">
    <property type="entry name" value="Plug"/>
    <property type="match status" value="1"/>
</dbReference>
<proteinExistence type="inferred from homology"/>
<evidence type="ECO:0000313" key="11">
    <source>
        <dbReference type="EMBL" id="TCL62843.1"/>
    </source>
</evidence>
<evidence type="ECO:0000256" key="4">
    <source>
        <dbReference type="ARBA" id="ARBA00022692"/>
    </source>
</evidence>
<keyword evidence="3 8" id="KW-1134">Transmembrane beta strand</keyword>
<dbReference type="PROSITE" id="PS52016">
    <property type="entry name" value="TONB_DEPENDENT_REC_3"/>
    <property type="match status" value="1"/>
</dbReference>
<evidence type="ECO:0000313" key="12">
    <source>
        <dbReference type="Proteomes" id="UP000295455"/>
    </source>
</evidence>
<dbReference type="GO" id="GO:0009279">
    <property type="term" value="C:cell outer membrane"/>
    <property type="evidence" value="ECO:0007669"/>
    <property type="project" value="UniProtKB-SubCell"/>
</dbReference>